<comment type="caution">
    <text evidence="5">The sequence shown here is derived from an EMBL/GenBank/DDBJ whole genome shotgun (WGS) entry which is preliminary data.</text>
</comment>
<dbReference type="Gene3D" id="2.40.50.40">
    <property type="match status" value="1"/>
</dbReference>
<protein>
    <recommendedName>
        <fullName evidence="4">Chromo domain-containing protein</fullName>
    </recommendedName>
</protein>
<gene>
    <name evidence="5" type="ORF">H4219_006427</name>
</gene>
<dbReference type="Proteomes" id="UP001150538">
    <property type="component" value="Unassembled WGS sequence"/>
</dbReference>
<dbReference type="InterPro" id="IPR000953">
    <property type="entry name" value="Chromo/chromo_shadow_dom"/>
</dbReference>
<feature type="compositionally biased region" description="Basic and acidic residues" evidence="3">
    <location>
        <begin position="185"/>
        <end position="202"/>
    </location>
</feature>
<dbReference type="GO" id="GO:0005634">
    <property type="term" value="C:nucleus"/>
    <property type="evidence" value="ECO:0007669"/>
    <property type="project" value="UniProtKB-SubCell"/>
</dbReference>
<dbReference type="PANTHER" id="PTHR22812">
    <property type="entry name" value="CHROMOBOX PROTEIN"/>
    <property type="match status" value="1"/>
</dbReference>
<name>A0A9W7ZJR9_9FUNG</name>
<evidence type="ECO:0000256" key="3">
    <source>
        <dbReference type="SAM" id="MobiDB-lite"/>
    </source>
</evidence>
<feature type="compositionally biased region" description="Acidic residues" evidence="3">
    <location>
        <begin position="352"/>
        <end position="386"/>
    </location>
</feature>
<dbReference type="OrthoDB" id="10267344at2759"/>
<feature type="region of interest" description="Disordered" evidence="3">
    <location>
        <begin position="348"/>
        <end position="396"/>
    </location>
</feature>
<evidence type="ECO:0000313" key="6">
    <source>
        <dbReference type="Proteomes" id="UP001150538"/>
    </source>
</evidence>
<feature type="compositionally biased region" description="Polar residues" evidence="3">
    <location>
        <begin position="139"/>
        <end position="151"/>
    </location>
</feature>
<organism evidence="5 6">
    <name type="scientific">Mycoemilia scoparia</name>
    <dbReference type="NCBI Taxonomy" id="417184"/>
    <lineage>
        <taxon>Eukaryota</taxon>
        <taxon>Fungi</taxon>
        <taxon>Fungi incertae sedis</taxon>
        <taxon>Zoopagomycota</taxon>
        <taxon>Kickxellomycotina</taxon>
        <taxon>Kickxellomycetes</taxon>
        <taxon>Kickxellales</taxon>
        <taxon>Kickxellaceae</taxon>
        <taxon>Mycoemilia</taxon>
    </lineage>
</organism>
<dbReference type="CDD" id="cd00024">
    <property type="entry name" value="CD_CSD"/>
    <property type="match status" value="1"/>
</dbReference>
<dbReference type="EMBL" id="JANBPU010000786">
    <property type="protein sequence ID" value="KAJ1909271.1"/>
    <property type="molecule type" value="Genomic_DNA"/>
</dbReference>
<keyword evidence="6" id="KW-1185">Reference proteome</keyword>
<feature type="compositionally biased region" description="Low complexity" evidence="3">
    <location>
        <begin position="387"/>
        <end position="396"/>
    </location>
</feature>
<dbReference type="InterPro" id="IPR023780">
    <property type="entry name" value="Chromo_domain"/>
</dbReference>
<feature type="domain" description="Chromo" evidence="4">
    <location>
        <begin position="38"/>
        <end position="86"/>
    </location>
</feature>
<dbReference type="PROSITE" id="PS50013">
    <property type="entry name" value="CHROMO_2"/>
    <property type="match status" value="1"/>
</dbReference>
<accession>A0A9W7ZJR9</accession>
<evidence type="ECO:0000256" key="2">
    <source>
        <dbReference type="ARBA" id="ARBA00023242"/>
    </source>
</evidence>
<dbReference type="SUPFAM" id="SSF54160">
    <property type="entry name" value="Chromo domain-like"/>
    <property type="match status" value="1"/>
</dbReference>
<dbReference type="InterPro" id="IPR051219">
    <property type="entry name" value="Heterochromatin_chromo-domain"/>
</dbReference>
<evidence type="ECO:0000256" key="1">
    <source>
        <dbReference type="ARBA" id="ARBA00004123"/>
    </source>
</evidence>
<reference evidence="5" key="1">
    <citation type="submission" date="2022-07" db="EMBL/GenBank/DDBJ databases">
        <title>Phylogenomic reconstructions and comparative analyses of Kickxellomycotina fungi.</title>
        <authorList>
            <person name="Reynolds N.K."/>
            <person name="Stajich J.E."/>
            <person name="Barry K."/>
            <person name="Grigoriev I.V."/>
            <person name="Crous P."/>
            <person name="Smith M.E."/>
        </authorList>
    </citation>
    <scope>NUCLEOTIDE SEQUENCE</scope>
    <source>
        <strain evidence="5">NBRC 100468</strain>
    </source>
</reference>
<comment type="subcellular location">
    <subcellularLocation>
        <location evidence="1">Nucleus</location>
    </subcellularLocation>
</comment>
<feature type="region of interest" description="Disordered" evidence="3">
    <location>
        <begin position="107"/>
        <end position="215"/>
    </location>
</feature>
<sequence>MGGSYILHLEGGELLPRKYTLSQLVALDHEPTLLKDHYEIDYIKASRAIDGKEEFLIHWRGYGSDDDTWENIDAFPDKSVLDGYKRTTPRINKVNIHYFPTCFLSPMPPKKAHKGKGKEPQEPPKCRASTRKKRKEPEPSTSLQVASTSKTQIEENKEPSPGTESTEVSAMLSELAPPRGVKLQGDPKRESPYNSVQEERFDQPANSPPPAGKRQRMLCCQDRARYGKVYCDNRQQICVNLGDFSTTLLEARPIVLNDFGSEHLRNPFSILRNIDLDLVIRAWGRRHPSFDGTQEYRVMQWVARAFRNRRLVHAKQYKLDLVNRIDHMIKPLRSEQWSSSAHVPPMAPLVEEMVEEEADDENEEEEAIDNNEEDENDDDNEEEDGSSEASTEESST</sequence>
<proteinExistence type="predicted"/>
<dbReference type="InterPro" id="IPR016197">
    <property type="entry name" value="Chromo-like_dom_sf"/>
</dbReference>
<keyword evidence="2" id="KW-0539">Nucleus</keyword>
<dbReference type="SMART" id="SM00298">
    <property type="entry name" value="CHROMO"/>
    <property type="match status" value="1"/>
</dbReference>
<evidence type="ECO:0000259" key="4">
    <source>
        <dbReference type="PROSITE" id="PS50013"/>
    </source>
</evidence>
<dbReference type="AlphaFoldDB" id="A0A9W7ZJR9"/>
<evidence type="ECO:0000313" key="5">
    <source>
        <dbReference type="EMBL" id="KAJ1909271.1"/>
    </source>
</evidence>
<dbReference type="Pfam" id="PF00385">
    <property type="entry name" value="Chromo"/>
    <property type="match status" value="1"/>
</dbReference>